<proteinExistence type="predicted"/>
<dbReference type="PANTHER" id="PTHR23507">
    <property type="entry name" value="ZGC:174356"/>
    <property type="match status" value="1"/>
</dbReference>
<dbReference type="RefSeq" id="XP_024712504.1">
    <property type="nucleotide sequence ID" value="XM_024859202.1"/>
</dbReference>
<feature type="transmembrane region" description="Helical" evidence="6">
    <location>
        <begin position="248"/>
        <end position="268"/>
    </location>
</feature>
<feature type="transmembrane region" description="Helical" evidence="6">
    <location>
        <begin position="209"/>
        <end position="236"/>
    </location>
</feature>
<feature type="transmembrane region" description="Helical" evidence="6">
    <location>
        <begin position="387"/>
        <end position="408"/>
    </location>
</feature>
<feature type="compositionally biased region" description="Basic and acidic residues" evidence="5">
    <location>
        <begin position="23"/>
        <end position="38"/>
    </location>
</feature>
<dbReference type="GO" id="GO:0016020">
    <property type="term" value="C:membrane"/>
    <property type="evidence" value="ECO:0007669"/>
    <property type="project" value="UniProtKB-SubCell"/>
</dbReference>
<dbReference type="OrthoDB" id="3026777at2759"/>
<dbReference type="InterPro" id="IPR036259">
    <property type="entry name" value="MFS_trans_sf"/>
</dbReference>
<accession>A0A2P7YKB1</accession>
<organism evidence="7 8">
    <name type="scientific">Candidozyma pseudohaemuli</name>
    <dbReference type="NCBI Taxonomy" id="418784"/>
    <lineage>
        <taxon>Eukaryota</taxon>
        <taxon>Fungi</taxon>
        <taxon>Dikarya</taxon>
        <taxon>Ascomycota</taxon>
        <taxon>Saccharomycotina</taxon>
        <taxon>Pichiomycetes</taxon>
        <taxon>Metschnikowiaceae</taxon>
        <taxon>Candidozyma</taxon>
    </lineage>
</organism>
<reference evidence="7 8" key="1">
    <citation type="submission" date="2018-03" db="EMBL/GenBank/DDBJ databases">
        <title>Candida pseudohaemulonii genome assembly and annotation.</title>
        <authorList>
            <person name="Munoz J.F."/>
            <person name="Gade L.G."/>
            <person name="Chow N.A."/>
            <person name="Litvintseva A.P."/>
            <person name="Loparev V.N."/>
            <person name="Cuomo C.A."/>
        </authorList>
    </citation>
    <scope>NUCLEOTIDE SEQUENCE [LARGE SCALE GENOMIC DNA]</scope>
    <source>
        <strain evidence="7 8">B12108</strain>
    </source>
</reference>
<feature type="transmembrane region" description="Helical" evidence="6">
    <location>
        <begin position="428"/>
        <end position="449"/>
    </location>
</feature>
<feature type="transmembrane region" description="Helical" evidence="6">
    <location>
        <begin position="299"/>
        <end position="319"/>
    </location>
</feature>
<evidence type="ECO:0000256" key="2">
    <source>
        <dbReference type="ARBA" id="ARBA00022692"/>
    </source>
</evidence>
<evidence type="ECO:0000256" key="4">
    <source>
        <dbReference type="ARBA" id="ARBA00023136"/>
    </source>
</evidence>
<dbReference type="Gene3D" id="1.20.1250.20">
    <property type="entry name" value="MFS general substrate transporter like domains"/>
    <property type="match status" value="1"/>
</dbReference>
<dbReference type="SUPFAM" id="SSF103473">
    <property type="entry name" value="MFS general substrate transporter"/>
    <property type="match status" value="1"/>
</dbReference>
<feature type="transmembrane region" description="Helical" evidence="6">
    <location>
        <begin position="495"/>
        <end position="516"/>
    </location>
</feature>
<dbReference type="AlphaFoldDB" id="A0A2P7YKB1"/>
<sequence length="595" mass="65159">MDHELADLGSDGEDTAAFLSKSPHADPTTDKTLQDHRKFTGFPETDNDPFEESFELSGDNLRSVSPPTDFEISDADDLDEEWLSYIGSLPIWAAPLGRIACVLFFVGIAMTISAPSMEVIYYKLACQALIKDGDASEEKQCDSVHTQEIVSTYLMWSHVISSIVSLATGAYISTLSDTYGRKPFLAFFVIMLCISSYANYFLVTTTDGFPMVFMWIVTAITSCSGGVVALLALFRAYITDVTRPTNRVIGMSCTLVALSLGQIVGPLLSSYALSRADETSGSADTNSESTSLIPSRELIPLKLSLVVLTLALVFSIFFLPELRSRKSMMKSRSMTDALQINKPKVASIKSRVLEVVKTYFRPLRMLTFPPELKTVDNADRFSQIRKCIICLSLGEILMSVFMMLTMLIELQYCIFKYKWDSITISNYQVAKSVVNIAGVGALLPLLYKFALPKIKRLTPKADTFDSLDFLLMYACLIAMSFAQLGVAFSPSGTSFVVFSIISTLGAISGPVAASVPSKFFPSAKVGEFYGAVSLALGIFNLLTPMVGTALYKSGIRHGFPGMPFVFAALLAFMASKCSLIARWAVRDYQGKVTLV</sequence>
<keyword evidence="4 6" id="KW-0472">Membrane</keyword>
<dbReference type="InterPro" id="IPR011701">
    <property type="entry name" value="MFS"/>
</dbReference>
<dbReference type="PANTHER" id="PTHR23507:SF1">
    <property type="entry name" value="FI18259P1-RELATED"/>
    <property type="match status" value="1"/>
</dbReference>
<name>A0A2P7YKB1_9ASCO</name>
<dbReference type="VEuPathDB" id="FungiDB:C7M61_003869"/>
<comment type="subcellular location">
    <subcellularLocation>
        <location evidence="1">Membrane</location>
        <topology evidence="1">Multi-pass membrane protein</topology>
    </subcellularLocation>
</comment>
<evidence type="ECO:0000256" key="1">
    <source>
        <dbReference type="ARBA" id="ARBA00004141"/>
    </source>
</evidence>
<dbReference type="GeneID" id="36567257"/>
<feature type="transmembrane region" description="Helical" evidence="6">
    <location>
        <begin position="563"/>
        <end position="585"/>
    </location>
</feature>
<evidence type="ECO:0008006" key="9">
    <source>
        <dbReference type="Google" id="ProtNLM"/>
    </source>
</evidence>
<feature type="transmembrane region" description="Helical" evidence="6">
    <location>
        <begin position="184"/>
        <end position="203"/>
    </location>
</feature>
<evidence type="ECO:0000313" key="7">
    <source>
        <dbReference type="EMBL" id="PSK36399.1"/>
    </source>
</evidence>
<keyword evidence="8" id="KW-1185">Reference proteome</keyword>
<gene>
    <name evidence="7" type="ORF">C7M61_003869</name>
</gene>
<evidence type="ECO:0000256" key="3">
    <source>
        <dbReference type="ARBA" id="ARBA00022989"/>
    </source>
</evidence>
<dbReference type="Pfam" id="PF07690">
    <property type="entry name" value="MFS_1"/>
    <property type="match status" value="1"/>
</dbReference>
<keyword evidence="3 6" id="KW-1133">Transmembrane helix</keyword>
<feature type="transmembrane region" description="Helical" evidence="6">
    <location>
        <begin position="470"/>
        <end position="489"/>
    </location>
</feature>
<protein>
    <recommendedName>
        <fullName evidence="9">Major facilitator superfamily (MFS) profile domain-containing protein</fullName>
    </recommendedName>
</protein>
<feature type="transmembrane region" description="Helical" evidence="6">
    <location>
        <begin position="96"/>
        <end position="114"/>
    </location>
</feature>
<dbReference type="EMBL" id="PYFQ01000011">
    <property type="protein sequence ID" value="PSK36399.1"/>
    <property type="molecule type" value="Genomic_DNA"/>
</dbReference>
<feature type="transmembrane region" description="Helical" evidence="6">
    <location>
        <begin position="528"/>
        <end position="551"/>
    </location>
</feature>
<dbReference type="GO" id="GO:0022857">
    <property type="term" value="F:transmembrane transporter activity"/>
    <property type="evidence" value="ECO:0007669"/>
    <property type="project" value="InterPro"/>
</dbReference>
<feature type="transmembrane region" description="Helical" evidence="6">
    <location>
        <begin position="153"/>
        <end position="172"/>
    </location>
</feature>
<keyword evidence="2 6" id="KW-0812">Transmembrane</keyword>
<evidence type="ECO:0000256" key="6">
    <source>
        <dbReference type="SAM" id="Phobius"/>
    </source>
</evidence>
<evidence type="ECO:0000313" key="8">
    <source>
        <dbReference type="Proteomes" id="UP000241107"/>
    </source>
</evidence>
<dbReference type="Proteomes" id="UP000241107">
    <property type="component" value="Unassembled WGS sequence"/>
</dbReference>
<comment type="caution">
    <text evidence="7">The sequence shown here is derived from an EMBL/GenBank/DDBJ whole genome shotgun (WGS) entry which is preliminary data.</text>
</comment>
<evidence type="ECO:0000256" key="5">
    <source>
        <dbReference type="SAM" id="MobiDB-lite"/>
    </source>
</evidence>
<feature type="region of interest" description="Disordered" evidence="5">
    <location>
        <begin position="1"/>
        <end position="49"/>
    </location>
</feature>